<dbReference type="Pfam" id="PF13573">
    <property type="entry name" value="SprB"/>
    <property type="match status" value="8"/>
</dbReference>
<evidence type="ECO:0000313" key="2">
    <source>
        <dbReference type="Proteomes" id="UP000310314"/>
    </source>
</evidence>
<sequence length="2805" mass="298999">MTTFRYSFRPKQFAIFSMLILTASSLFAFFVPEIFVIEEKNEIEIESAFLFAHPLSGISDNVLICSDDGSELHEIFLCGANAQRLLTTNIPNLKQIIWSKLQEGSCSPAQLNCANTSPTCTWNQVSTNTQYNISAGGQYRIYVQYNDNSSERFYFNVYANGLDPSAVVTNIDCGTSGSITINNVPSTYEYSINSGATWQDSNVFSISSVSDYDVQIRRKNDTDGCVFILDNLAVGNNSIDATTTVLPISCNAAQGGIQVDINNASSTYVFKISQGGSLINSSGPVTSNSYTFPNLGAGTYDIEVTLASVSNCTYNAIETIPGFVNIQPNVVVTKNIDCTDGIITVSPTGGNPPFEYSLDNGGSYLPFNSGNQTTIAAGTAGAYTINLRDANGCEVDASPVNITTETEITYTVIPKDISCNGTDDGSLTVDVTDTQGYSITYSIDGGGSFQTSNVFSNLTAGSYTAIIRKEKAGGTCDITANPVDINTGPAFTASAAVTQQIDCTNGSATITASVTAGGTAPFEYSLNGVDFQSSAALTGLGAGDYTITIKDALGCTTTVDQAVSAGSNPSDLTFITSNVDCSTGATDVQVAVQNGEAPFTFRITAPTVINAPGDTFNGLLPNTYTFEVTADDGCKIVRNFIVPNPIQFTTNVLVKNNVSCAAAGTSDGSIEVSVNNFDTSFSIDVVDGAGLPTGYGVYGATSSPATISNLWADTYTLYITDISGTCQKVETVTVSGPPSPLTVDSFSIGSMNCGMPGSVTIEASGGWGSYTYAVQQPDNTITPSQSNKTITGLSQPGTHTIRVTDVNGCLLDTTTFNLTDQGGPTSTVDIASSNYCYSTATKGELKIDVTAGEAPYFYSVNNGTPLPITGGTFTLSNLTPDEYIVKVIGNNGCETIVADTKISGQLFALAQITKPLGCGATPDAIIEVTPEEGYPPYTYRVDSGSGYSTATVPFNAGAAGSYTFEVTDAKGCIFTTDPVNVVLSPALTSSHSVSDTACGKDGTGSIELIANGGTPPYLYSFDGSPFTSKTIYSNLDATTYNYSIRDALGCELTGVQAIIGAESAITAEIEKTDIQCDPVAGGNVWGNIKVKNIQNSTSPVTISLVRVRDRVKYEAGDETRTWTYRRYENIDLATNSNYNSASKPALYGTNTGFDIRMYWAHHFVVRIEDDKGCLWESAVYTIDSPPIPSGVTSPVALQTCANGATYDFSITNIDSDNDGTPDLEGPFEVRLYPYQLIDDDGDGIEDDVNSGWRPFDDAENPLYDPLDPENERDYRFTNSALYGKLLFGVAYSVAIRDLNTGCVRWRSLRPIVQPPTGFITVDAVPQSETCRNAQDGEVQLTIENYAPGNVDIKIYNAGRPANTAFHYNQSVSGTGAPLTLNIPNMRVAWYVVEVEDSSGCTAGERFLIYRPKAKLQIELEQYVPANCHVGAQIAVNATGGWDNQTYFNRRNKLDQTSWHPYEYAYVVDGTDPATLPASAWSADTYQEITPSAYDGTNNIYQVYVRDGSGCIAELGTPVTITQDAIPAIDKVDVTNRCTSTNEIYDVVATLTNPGTNPVDGAPKYIWDGEVTTTPNKQLGPGNHTLEIRDENGCSVSQNIFIYPQLVAQSKITKTVDCDTSNTDNGEMLASAYGGSGTFQFTINPIPASYAPGEETNTTGIFDRLAAGVNYVYTVTDIDPQILPAERCPTQDTPPLQLTVPVAPDFIVESKESVTCNGANDGKIIIGRNPTADNLDVAYEYRIDGGAYQSSNVFEGLTPGLHDVDIRSSKNCIQSLTGIAISEPTLLQLSTPTVSLFTCTSDNNLGMATITVSAGATGKAPYVYSFNGSSFTNSTTYDIPYLTTARIVTIDVIDANNCTDQTTVNVPAATKVTASIVRVSSGPMNCVDNEIINVVGADGTGIPNYEVRELPSGNLINGTGHGSIDLGAGNPGTYVFELTDTVTRCTAQVVHTIAPFDTIEVVGAKLNDIYCFGGSDGGIEFTVSGYSGAFDYEIYNTNAPTVSVVNGSDNTSSGSTSVTTLPVGTYFVEVRATDVPKCAAVTDHITIQSPVKVMDFTFGQTQELTCIPGNDAQITATPDGGWGGYEFRLIDTASPGTPIQDFDPNNVFSGLTSGINYEITLRDLRGCANVTKPFTISPIDLITIDPATISVTNTDCPGADNGSISVVATRLNGPTAYQFILDNVTTGISSVPQTSNTFTGLVQGDYTVTVIDGYGCDATTATLSITDPPILEIDAAITQEPNCTPNSGEITVSATGGSGAYEFSIVSPAAHVTGWSTQTVYPALASAKYEFSVRDLATPTCISPLTVIRTINVVEPLEVTVDDNNTIINCNGESDAVLIATAIGGLGEYQYQLELNGTLTGAVQNSGIFENLGPGTYRIRATGAGNCEDYNDTPIIIDEPPVLSATLGTVQNVQCFGELNGSITVNSQGGVAPHQYIISSQPQKAQNSNVFEGLDGGTYSVIVQDANGCEFLLDNITVVVPTAALAINVARVDDEECSTDDNGLIELNISGGTTPYEYNLTGLNDPSTTISGSNLLLDNLDGGFYNIYITDANGCYDVLVQEVKVGVDLTASYETLYECKDGVPYQTTTVTLENEELNSEVLYALDSENPAAAQTSPVFENIAPGMHYISIIHQGGCIEKLNTIEVEAIIPLTLTSLDGTFNEILVEANGGDGNYTYYFEDTPSRTGSYFINKDGNYLVRVVDGKGCEASVQVPMEFIDIEIPNFFTPDGDGYKDKWIIKNTEAFPDIYVRIYDRYGRTIKEFIGQGEWDGSYNKVDLPTGDYWYVIKLNGPNDRREFVGNVTVYR</sequence>
<comment type="caution">
    <text evidence="1">The sequence shown here is derived from an EMBL/GenBank/DDBJ whole genome shotgun (WGS) entry which is preliminary data.</text>
</comment>
<dbReference type="OrthoDB" id="607469at2"/>
<evidence type="ECO:0000313" key="1">
    <source>
        <dbReference type="EMBL" id="TMM59266.1"/>
    </source>
</evidence>
<gene>
    <name evidence="1" type="ORF">FEE95_07490</name>
</gene>
<keyword evidence="2" id="KW-1185">Reference proteome</keyword>
<dbReference type="RefSeq" id="WP_138657255.1">
    <property type="nucleotide sequence ID" value="NZ_VATY01000001.1"/>
</dbReference>
<name>A0A5S3PW70_9FLAO</name>
<dbReference type="InterPro" id="IPR025667">
    <property type="entry name" value="SprB_repeat"/>
</dbReference>
<dbReference type="InterPro" id="IPR026341">
    <property type="entry name" value="T9SS_type_B"/>
</dbReference>
<dbReference type="NCBIfam" id="TIGR04131">
    <property type="entry name" value="Bac_Flav_CTERM"/>
    <property type="match status" value="1"/>
</dbReference>
<organism evidence="1 2">
    <name type="scientific">Maribacter algarum</name>
    <name type="common">ex Zhang et al. 2020</name>
    <dbReference type="NCBI Taxonomy" id="2578118"/>
    <lineage>
        <taxon>Bacteria</taxon>
        <taxon>Pseudomonadati</taxon>
        <taxon>Bacteroidota</taxon>
        <taxon>Flavobacteriia</taxon>
        <taxon>Flavobacteriales</taxon>
        <taxon>Flavobacteriaceae</taxon>
        <taxon>Maribacter</taxon>
    </lineage>
</organism>
<protein>
    <submittedName>
        <fullName evidence="1">T9SS type B sorting domain-containing protein</fullName>
    </submittedName>
</protein>
<dbReference type="Proteomes" id="UP000310314">
    <property type="component" value="Unassembled WGS sequence"/>
</dbReference>
<dbReference type="Pfam" id="PF13585">
    <property type="entry name" value="CHU_C"/>
    <property type="match status" value="1"/>
</dbReference>
<dbReference type="EMBL" id="VATY01000001">
    <property type="protein sequence ID" value="TMM59266.1"/>
    <property type="molecule type" value="Genomic_DNA"/>
</dbReference>
<accession>A0A5S3PW70</accession>
<proteinExistence type="predicted"/>
<reference evidence="1 2" key="1">
    <citation type="submission" date="2019-05" db="EMBL/GenBank/DDBJ databases">
        <authorList>
            <person name="Zhang J.-Y."/>
            <person name="Feg X."/>
            <person name="Du Z.-J."/>
        </authorList>
    </citation>
    <scope>NUCLEOTIDE SEQUENCE [LARGE SCALE GENOMIC DNA]</scope>
    <source>
        <strain evidence="1 2">RZ26</strain>
    </source>
</reference>